<dbReference type="PANTHER" id="PTHR32114">
    <property type="entry name" value="ABC TRANSPORTER ABCH.3"/>
    <property type="match status" value="1"/>
</dbReference>
<comment type="caution">
    <text evidence="7">The sequence shown here is derived from an EMBL/GenBank/DDBJ whole genome shotgun (WGS) entry which is preliminary data.</text>
</comment>
<keyword evidence="4" id="KW-0175">Coiled coil</keyword>
<evidence type="ECO:0000256" key="4">
    <source>
        <dbReference type="SAM" id="Coils"/>
    </source>
</evidence>
<dbReference type="InterPro" id="IPR038729">
    <property type="entry name" value="Rad50/SbcC_AAA"/>
</dbReference>
<dbReference type="EMBL" id="QGGL01000006">
    <property type="protein sequence ID" value="PWK13840.1"/>
    <property type="molecule type" value="Genomic_DNA"/>
</dbReference>
<dbReference type="Proteomes" id="UP000245634">
    <property type="component" value="Unassembled WGS sequence"/>
</dbReference>
<evidence type="ECO:0000256" key="3">
    <source>
        <dbReference type="ARBA" id="ARBA00013368"/>
    </source>
</evidence>
<proteinExistence type="inferred from homology"/>
<evidence type="ECO:0000256" key="2">
    <source>
        <dbReference type="ARBA" id="ARBA00011322"/>
    </source>
</evidence>
<protein>
    <recommendedName>
        <fullName evidence="3">Nuclease SbcCD subunit C</fullName>
    </recommendedName>
</protein>
<organism evidence="7 8">
    <name type="scientific">Tumebacillus permanentifrigoris</name>
    <dbReference type="NCBI Taxonomy" id="378543"/>
    <lineage>
        <taxon>Bacteria</taxon>
        <taxon>Bacillati</taxon>
        <taxon>Bacillota</taxon>
        <taxon>Bacilli</taxon>
        <taxon>Bacillales</taxon>
        <taxon>Alicyclobacillaceae</taxon>
        <taxon>Tumebacillus</taxon>
    </lineage>
</organism>
<dbReference type="Pfam" id="PF13166">
    <property type="entry name" value="AAA_13"/>
    <property type="match status" value="1"/>
</dbReference>
<dbReference type="InterPro" id="IPR026866">
    <property type="entry name" value="CR006_AAA"/>
</dbReference>
<dbReference type="OrthoDB" id="7029750at2"/>
<dbReference type="PANTHER" id="PTHR32114:SF2">
    <property type="entry name" value="ABC TRANSPORTER ABCH.3"/>
    <property type="match status" value="1"/>
</dbReference>
<dbReference type="SUPFAM" id="SSF52540">
    <property type="entry name" value="P-loop containing nucleoside triphosphate hydrolases"/>
    <property type="match status" value="1"/>
</dbReference>
<dbReference type="Gene3D" id="3.40.50.300">
    <property type="entry name" value="P-loop containing nucleotide triphosphate hydrolases"/>
    <property type="match status" value="2"/>
</dbReference>
<reference evidence="7 8" key="1">
    <citation type="submission" date="2018-05" db="EMBL/GenBank/DDBJ databases">
        <title>Genomic Encyclopedia of Type Strains, Phase IV (KMG-IV): sequencing the most valuable type-strain genomes for metagenomic binning, comparative biology and taxonomic classification.</title>
        <authorList>
            <person name="Goeker M."/>
        </authorList>
    </citation>
    <scope>NUCLEOTIDE SEQUENCE [LARGE SCALE GENOMIC DNA]</scope>
    <source>
        <strain evidence="7 8">DSM 18773</strain>
    </source>
</reference>
<evidence type="ECO:0000313" key="7">
    <source>
        <dbReference type="EMBL" id="PWK13840.1"/>
    </source>
</evidence>
<accession>A0A316DAW6</accession>
<sequence length="906" mass="104760">MRLQAIEVVAFRGFGEPFRFEFDDADVLVLYGPNGHGKTSFFDAIEWGLTGRLFRYEEEATAERKQYRYVGNQFHRQTQPRVRLEFRMEDGREVVLTRTNTAKASDVTDAEKCVLQLTVSGVDYEGHEAQAMLHGLLVHADWQATMPDVGKGLFLTHLLSQERMSRFLRGMKESERYESVSLMFGTEHFNRYSQVFQEAKKTLRRRLDEVEQERKTLRSQQDVLNQQLADLAPQVQSILPDQSQLLVAGELPLQQVRSDFQILQCERDELQHTQHRLTRARHFLNEWQEHQPAYETNLQRLQRFTSMETLDDRVRKLSWLQLWVDEYEKNVRRHGELTELHATREPELNALHVRKQDAEGIVNWIRHTGPSKQESQEDWLQRLKTVVKDGTVTVLDLKSRLYDLIDALTRTMQGAKLTELLIEKRQATQQAQESYYELLTSLTNFAQEHREVTDCPACGTTGITTDHLLRHVQAQKQQITPEVLRDQERLAQVQGEWEAAQRDLTACYEGLYLDAVKVWKDKERHLHEAISGLKQTLQQERAELADIEKSLHDYQTRAQSVGLQATGSQLRAELAQLARQTQQEWDELAAGEATAWRESFETCKRTVQRAKEVRLALHESLQALSLQAKDLADAATLLHTAEQEHRARESELSTRESQLQRLLQLLEGASVVSRYQTLQQQAVAGAAELTQLDQRATELTERIELLTTVRKKIPEAVAKLNSEVMDDLFETMRSIFVKINSHPRFRQLAYDTTKKRDINHLFLTVLAGLEGEEQVEANPSYIFSAAQINAVALSFFLAMALRQQWSPLQVIALDDPVQSMDDLNVMALIDLMRTLLLDQQGGRRQFIISTHDSTFYELMLKKFRFFRVGVIEYEGYSEKGPLTYRDIREPLTSDIDLSTVEWKERA</sequence>
<feature type="coiled-coil region" evidence="4">
    <location>
        <begin position="530"/>
        <end position="557"/>
    </location>
</feature>
<comment type="similarity">
    <text evidence="1">Belongs to the SMC family. SbcC subfamily.</text>
</comment>
<evidence type="ECO:0000259" key="6">
    <source>
        <dbReference type="Pfam" id="PF13476"/>
    </source>
</evidence>
<dbReference type="RefSeq" id="WP_109688362.1">
    <property type="nucleotide sequence ID" value="NZ_QGGL01000006.1"/>
</dbReference>
<comment type="subunit">
    <text evidence="2">Heterodimer of SbcC and SbcD.</text>
</comment>
<keyword evidence="8" id="KW-1185">Reference proteome</keyword>
<dbReference type="GO" id="GO:0006302">
    <property type="term" value="P:double-strand break repair"/>
    <property type="evidence" value="ECO:0007669"/>
    <property type="project" value="InterPro"/>
</dbReference>
<evidence type="ECO:0000313" key="8">
    <source>
        <dbReference type="Proteomes" id="UP000245634"/>
    </source>
</evidence>
<feature type="coiled-coil region" evidence="4">
    <location>
        <begin position="193"/>
        <end position="227"/>
    </location>
</feature>
<evidence type="ECO:0000259" key="5">
    <source>
        <dbReference type="Pfam" id="PF13166"/>
    </source>
</evidence>
<dbReference type="GO" id="GO:0004527">
    <property type="term" value="F:exonuclease activity"/>
    <property type="evidence" value="ECO:0007669"/>
    <property type="project" value="UniProtKB-KW"/>
</dbReference>
<dbReference type="GO" id="GO:0016887">
    <property type="term" value="F:ATP hydrolysis activity"/>
    <property type="evidence" value="ECO:0007669"/>
    <property type="project" value="InterPro"/>
</dbReference>
<keyword evidence="7" id="KW-0269">Exonuclease</keyword>
<feature type="domain" description="Rad50/SbcC-type AAA" evidence="6">
    <location>
        <begin position="9"/>
        <end position="230"/>
    </location>
</feature>
<keyword evidence="7" id="KW-0540">Nuclease</keyword>
<dbReference type="AlphaFoldDB" id="A0A316DAW6"/>
<dbReference type="Pfam" id="PF13476">
    <property type="entry name" value="AAA_23"/>
    <property type="match status" value="1"/>
</dbReference>
<dbReference type="InterPro" id="IPR027417">
    <property type="entry name" value="P-loop_NTPase"/>
</dbReference>
<name>A0A316DAW6_9BACL</name>
<gene>
    <name evidence="7" type="ORF">C7459_106120</name>
</gene>
<feature type="domain" description="Protein CR006 P-loop" evidence="5">
    <location>
        <begin position="547"/>
        <end position="863"/>
    </location>
</feature>
<evidence type="ECO:0000256" key="1">
    <source>
        <dbReference type="ARBA" id="ARBA00006930"/>
    </source>
</evidence>
<keyword evidence="7" id="KW-0378">Hydrolase</keyword>